<dbReference type="GO" id="GO:0032934">
    <property type="term" value="F:sterol binding"/>
    <property type="evidence" value="ECO:0007669"/>
    <property type="project" value="TreeGrafter"/>
</dbReference>
<name>A0A443S9D6_9ACAR</name>
<keyword evidence="1" id="KW-0732">Signal</keyword>
<dbReference type="OrthoDB" id="6510177at2759"/>
<dbReference type="InterPro" id="IPR032190">
    <property type="entry name" value="NPC1_N"/>
</dbReference>
<sequence length="220" mass="25241">MNFFKIVFLVLLSLIKVSNQQCLMKGVCEKKSFGIVPCEFNGPPEPLLDNDAKEVMNEICPHLASEDALCCDKDQIFEMKRSFEISGLFLKICPSCFLNYGKVFCHLYCSAKQNTFLKVLNTTKGEDGKNQVDEVTYFVNVGFANDVYYSCQSVTRHGLKIIDVFCKPWSAEKCNYQRMLNYMGADETHFGRHPFQVDFIFVNTMTINEENETFTANVRM</sequence>
<proteinExistence type="predicted"/>
<dbReference type="EMBL" id="NCKV01005349">
    <property type="protein sequence ID" value="RWS24120.1"/>
    <property type="molecule type" value="Genomic_DNA"/>
</dbReference>
<dbReference type="STRING" id="299467.A0A443S9D6"/>
<evidence type="ECO:0000313" key="3">
    <source>
        <dbReference type="EMBL" id="RWS24120.1"/>
    </source>
</evidence>
<feature type="domain" description="Niemann-Pick C1 N-terminal" evidence="2">
    <location>
        <begin position="20"/>
        <end position="209"/>
    </location>
</feature>
<dbReference type="Proteomes" id="UP000288716">
    <property type="component" value="Unassembled WGS sequence"/>
</dbReference>
<dbReference type="PANTHER" id="PTHR45727">
    <property type="entry name" value="NPC INTRACELLULAR CHOLESTEROL TRANSPORTER 1"/>
    <property type="match status" value="1"/>
</dbReference>
<feature type="chain" id="PRO_5019061133" evidence="1">
    <location>
        <begin position="21"/>
        <end position="220"/>
    </location>
</feature>
<comment type="caution">
    <text evidence="3">The sequence shown here is derived from an EMBL/GenBank/DDBJ whole genome shotgun (WGS) entry which is preliminary data.</text>
</comment>
<gene>
    <name evidence="3" type="ORF">B4U80_08185</name>
</gene>
<dbReference type="PANTHER" id="PTHR45727:SF2">
    <property type="entry name" value="NPC INTRACELLULAR CHOLESTEROL TRANSPORTER 1"/>
    <property type="match status" value="1"/>
</dbReference>
<protein>
    <submittedName>
        <fullName evidence="3">Niemann-Pick C1 protein-like protein</fullName>
    </submittedName>
</protein>
<accession>A0A443S9D6</accession>
<evidence type="ECO:0000256" key="1">
    <source>
        <dbReference type="SAM" id="SignalP"/>
    </source>
</evidence>
<dbReference type="VEuPathDB" id="VectorBase:LDEU007921"/>
<dbReference type="GO" id="GO:0016020">
    <property type="term" value="C:membrane"/>
    <property type="evidence" value="ECO:0007669"/>
    <property type="project" value="TreeGrafter"/>
</dbReference>
<evidence type="ECO:0000313" key="4">
    <source>
        <dbReference type="Proteomes" id="UP000288716"/>
    </source>
</evidence>
<dbReference type="GO" id="GO:0015918">
    <property type="term" value="P:sterol transport"/>
    <property type="evidence" value="ECO:0007669"/>
    <property type="project" value="TreeGrafter"/>
</dbReference>
<dbReference type="AlphaFoldDB" id="A0A443S9D6"/>
<keyword evidence="4" id="KW-1185">Reference proteome</keyword>
<reference evidence="3 4" key="1">
    <citation type="journal article" date="2018" name="Gigascience">
        <title>Genomes of trombidid mites reveal novel predicted allergens and laterally-transferred genes associated with secondary metabolism.</title>
        <authorList>
            <person name="Dong X."/>
            <person name="Chaisiri K."/>
            <person name="Xia D."/>
            <person name="Armstrong S.D."/>
            <person name="Fang Y."/>
            <person name="Donnelly M.J."/>
            <person name="Kadowaki T."/>
            <person name="McGarry J.W."/>
            <person name="Darby A.C."/>
            <person name="Makepeace B.L."/>
        </authorList>
    </citation>
    <scope>NUCLEOTIDE SEQUENCE [LARGE SCALE GENOMIC DNA]</scope>
    <source>
        <strain evidence="3">UoL-UT</strain>
    </source>
</reference>
<evidence type="ECO:0000259" key="2">
    <source>
        <dbReference type="Pfam" id="PF16414"/>
    </source>
</evidence>
<organism evidence="3 4">
    <name type="scientific">Leptotrombidium deliense</name>
    <dbReference type="NCBI Taxonomy" id="299467"/>
    <lineage>
        <taxon>Eukaryota</taxon>
        <taxon>Metazoa</taxon>
        <taxon>Ecdysozoa</taxon>
        <taxon>Arthropoda</taxon>
        <taxon>Chelicerata</taxon>
        <taxon>Arachnida</taxon>
        <taxon>Acari</taxon>
        <taxon>Acariformes</taxon>
        <taxon>Trombidiformes</taxon>
        <taxon>Prostigmata</taxon>
        <taxon>Anystina</taxon>
        <taxon>Parasitengona</taxon>
        <taxon>Trombiculoidea</taxon>
        <taxon>Trombiculidae</taxon>
        <taxon>Leptotrombidium</taxon>
    </lineage>
</organism>
<dbReference type="Pfam" id="PF16414">
    <property type="entry name" value="NPC1_N"/>
    <property type="match status" value="1"/>
</dbReference>
<feature type="signal peptide" evidence="1">
    <location>
        <begin position="1"/>
        <end position="20"/>
    </location>
</feature>